<dbReference type="RefSeq" id="WP_073356260.1">
    <property type="nucleotide sequence ID" value="NZ_FQUZ01000018.1"/>
</dbReference>
<evidence type="ECO:0000256" key="4">
    <source>
        <dbReference type="ARBA" id="ARBA00023237"/>
    </source>
</evidence>
<keyword evidence="3 6" id="KW-0564">Palmitate</keyword>
<gene>
    <name evidence="6" type="primary">bamD</name>
    <name evidence="9" type="ORF">SAMN02745117_01687</name>
</gene>
<evidence type="ECO:0000256" key="1">
    <source>
        <dbReference type="ARBA" id="ARBA00022729"/>
    </source>
</evidence>
<dbReference type="AlphaFoldDB" id="A0A1M5AKL1"/>
<keyword evidence="10" id="KW-1185">Reference proteome</keyword>
<dbReference type="GO" id="GO:0051205">
    <property type="term" value="P:protein insertion into membrane"/>
    <property type="evidence" value="ECO:0007669"/>
    <property type="project" value="UniProtKB-UniRule"/>
</dbReference>
<dbReference type="STRING" id="1122156.SAMN02745117_01687"/>
<dbReference type="Proteomes" id="UP000184327">
    <property type="component" value="Unassembled WGS sequence"/>
</dbReference>
<dbReference type="GO" id="GO:1990063">
    <property type="term" value="C:Bam protein complex"/>
    <property type="evidence" value="ECO:0007669"/>
    <property type="project" value="TreeGrafter"/>
</dbReference>
<sequence>MRIASSLRLFPAFRLGAVATVAILLTACATQNEDPTATWNPDKIYTEAQGQMNSSGYDKAIELLEKLEGRAAGTPLAQQAQIDKAYAQYRNGDRAQAIATLDRFLMLHPTSPAADYALYLQGLINFNDDLGMFSWLTKRDLSERDQRAAKDSFESFKALVERFPNSKYAPDAHQRMLYIVNALAAYEVHVASYYYSRGAYVAAINRAQQALQDYKDSPALVEALHILERSYDALGMTDLRDDTRRVIRSTLPPAPNATTDAAPKRSWWKLWGE</sequence>
<evidence type="ECO:0000256" key="6">
    <source>
        <dbReference type="HAMAP-Rule" id="MF_00922"/>
    </source>
</evidence>
<comment type="subunit">
    <text evidence="6">Part of the Bam complex.</text>
</comment>
<evidence type="ECO:0000259" key="8">
    <source>
        <dbReference type="Pfam" id="PF13525"/>
    </source>
</evidence>
<feature type="signal peptide" evidence="7">
    <location>
        <begin position="1"/>
        <end position="32"/>
    </location>
</feature>
<evidence type="ECO:0000256" key="5">
    <source>
        <dbReference type="ARBA" id="ARBA00023288"/>
    </source>
</evidence>
<reference evidence="9 10" key="1">
    <citation type="submission" date="2016-11" db="EMBL/GenBank/DDBJ databases">
        <authorList>
            <person name="Jaros S."/>
            <person name="Januszkiewicz K."/>
            <person name="Wedrychowicz H."/>
        </authorList>
    </citation>
    <scope>NUCLEOTIDE SEQUENCE [LARGE SCALE GENOMIC DNA]</scope>
    <source>
        <strain evidence="9 10">DSM 16112</strain>
    </source>
</reference>
<proteinExistence type="inferred from homology"/>
<dbReference type="InterPro" id="IPR011990">
    <property type="entry name" value="TPR-like_helical_dom_sf"/>
</dbReference>
<accession>A0A1M5AKL1</accession>
<keyword evidence="5 6" id="KW-0449">Lipoprotein</keyword>
<comment type="subcellular location">
    <subcellularLocation>
        <location evidence="6">Cell outer membrane</location>
        <topology evidence="6">Lipid-anchor</topology>
    </subcellularLocation>
</comment>
<evidence type="ECO:0000256" key="7">
    <source>
        <dbReference type="SAM" id="SignalP"/>
    </source>
</evidence>
<dbReference type="PROSITE" id="PS51257">
    <property type="entry name" value="PROKAR_LIPOPROTEIN"/>
    <property type="match status" value="1"/>
</dbReference>
<feature type="chain" id="PRO_5013417192" description="Outer membrane protein assembly factor BamD" evidence="7">
    <location>
        <begin position="33"/>
        <end position="273"/>
    </location>
</feature>
<keyword evidence="4 6" id="KW-0998">Cell outer membrane</keyword>
<dbReference type="EMBL" id="FQUZ01000018">
    <property type="protein sequence ID" value="SHF30674.1"/>
    <property type="molecule type" value="Genomic_DNA"/>
</dbReference>
<organism evidence="9 10">
    <name type="scientific">Lampropedia hyalina DSM 16112</name>
    <dbReference type="NCBI Taxonomy" id="1122156"/>
    <lineage>
        <taxon>Bacteria</taxon>
        <taxon>Pseudomonadati</taxon>
        <taxon>Pseudomonadota</taxon>
        <taxon>Betaproteobacteria</taxon>
        <taxon>Burkholderiales</taxon>
        <taxon>Comamonadaceae</taxon>
        <taxon>Lampropedia</taxon>
    </lineage>
</organism>
<dbReference type="Gene3D" id="1.25.40.10">
    <property type="entry name" value="Tetratricopeptide repeat domain"/>
    <property type="match status" value="1"/>
</dbReference>
<evidence type="ECO:0000256" key="2">
    <source>
        <dbReference type="ARBA" id="ARBA00023136"/>
    </source>
</evidence>
<evidence type="ECO:0000313" key="9">
    <source>
        <dbReference type="EMBL" id="SHF30674.1"/>
    </source>
</evidence>
<dbReference type="OrthoDB" id="9779191at2"/>
<comment type="function">
    <text evidence="6">Part of the outer membrane protein assembly complex, which is involved in assembly and insertion of beta-barrel proteins into the outer membrane.</text>
</comment>
<dbReference type="Pfam" id="PF13525">
    <property type="entry name" value="YfiO"/>
    <property type="match status" value="1"/>
</dbReference>
<dbReference type="GO" id="GO:0043165">
    <property type="term" value="P:Gram-negative-bacterium-type cell outer membrane assembly"/>
    <property type="evidence" value="ECO:0007669"/>
    <property type="project" value="UniProtKB-UniRule"/>
</dbReference>
<dbReference type="SUPFAM" id="SSF48452">
    <property type="entry name" value="TPR-like"/>
    <property type="match status" value="1"/>
</dbReference>
<evidence type="ECO:0000256" key="3">
    <source>
        <dbReference type="ARBA" id="ARBA00023139"/>
    </source>
</evidence>
<dbReference type="PANTHER" id="PTHR37423">
    <property type="entry name" value="SOLUBLE LYTIC MUREIN TRANSGLYCOSYLASE-RELATED"/>
    <property type="match status" value="1"/>
</dbReference>
<dbReference type="NCBIfam" id="TIGR03302">
    <property type="entry name" value="OM_YfiO"/>
    <property type="match status" value="1"/>
</dbReference>
<feature type="domain" description="Outer membrane lipoprotein BamD-like" evidence="8">
    <location>
        <begin position="41"/>
        <end position="243"/>
    </location>
</feature>
<evidence type="ECO:0000313" key="10">
    <source>
        <dbReference type="Proteomes" id="UP000184327"/>
    </source>
</evidence>
<keyword evidence="1 6" id="KW-0732">Signal</keyword>
<name>A0A1M5AKL1_9BURK</name>
<protein>
    <recommendedName>
        <fullName evidence="6">Outer membrane protein assembly factor BamD</fullName>
    </recommendedName>
</protein>
<dbReference type="HAMAP" id="MF_00922">
    <property type="entry name" value="OM_assembly_BamD"/>
    <property type="match status" value="1"/>
</dbReference>
<keyword evidence="2 6" id="KW-0472">Membrane</keyword>
<dbReference type="InterPro" id="IPR017689">
    <property type="entry name" value="BamD"/>
</dbReference>
<dbReference type="PANTHER" id="PTHR37423:SF1">
    <property type="entry name" value="OUTER MEMBRANE PROTEIN ASSEMBLY FACTOR BAMD"/>
    <property type="match status" value="1"/>
</dbReference>
<dbReference type="CDD" id="cd15830">
    <property type="entry name" value="BamD"/>
    <property type="match status" value="1"/>
</dbReference>
<dbReference type="InterPro" id="IPR039565">
    <property type="entry name" value="BamD-like"/>
</dbReference>
<comment type="similarity">
    <text evidence="6">Belongs to the BamD family.</text>
</comment>